<accession>A0A2M3ZWB7</accession>
<sequence length="76" mass="8334">MLTLFASTLLKLPSTFLSTTPPTYSRDCSLSSLRSSRYEFAPSVPYGLQHELSVRIVPPVFDPIQRSSACGAPEIT</sequence>
<keyword evidence="1" id="KW-0732">Signal</keyword>
<protein>
    <submittedName>
        <fullName evidence="2">Putative secreted peptide</fullName>
    </submittedName>
</protein>
<dbReference type="EMBL" id="GGFM01011999">
    <property type="protein sequence ID" value="MBW32750.1"/>
    <property type="molecule type" value="Transcribed_RNA"/>
</dbReference>
<organism evidence="2">
    <name type="scientific">Anopheles braziliensis</name>
    <dbReference type="NCBI Taxonomy" id="58242"/>
    <lineage>
        <taxon>Eukaryota</taxon>
        <taxon>Metazoa</taxon>
        <taxon>Ecdysozoa</taxon>
        <taxon>Arthropoda</taxon>
        <taxon>Hexapoda</taxon>
        <taxon>Insecta</taxon>
        <taxon>Pterygota</taxon>
        <taxon>Neoptera</taxon>
        <taxon>Endopterygota</taxon>
        <taxon>Diptera</taxon>
        <taxon>Nematocera</taxon>
        <taxon>Culicoidea</taxon>
        <taxon>Culicidae</taxon>
        <taxon>Anophelinae</taxon>
        <taxon>Anopheles</taxon>
    </lineage>
</organism>
<feature type="signal peptide" evidence="1">
    <location>
        <begin position="1"/>
        <end position="25"/>
    </location>
</feature>
<evidence type="ECO:0000256" key="1">
    <source>
        <dbReference type="SAM" id="SignalP"/>
    </source>
</evidence>
<name>A0A2M3ZWB7_9DIPT</name>
<evidence type="ECO:0000313" key="2">
    <source>
        <dbReference type="EMBL" id="MBW32750.1"/>
    </source>
</evidence>
<feature type="chain" id="PRO_5014792062" evidence="1">
    <location>
        <begin position="26"/>
        <end position="76"/>
    </location>
</feature>
<proteinExistence type="predicted"/>
<dbReference type="AlphaFoldDB" id="A0A2M3ZWB7"/>
<reference evidence="2" key="1">
    <citation type="submission" date="2018-01" db="EMBL/GenBank/DDBJ databases">
        <title>An insight into the sialome of Amazonian anophelines.</title>
        <authorList>
            <person name="Ribeiro J.M."/>
            <person name="Scarpassa V."/>
            <person name="Calvo E."/>
        </authorList>
    </citation>
    <scope>NUCLEOTIDE SEQUENCE</scope>
    <source>
        <tissue evidence="2">Salivary glands</tissue>
    </source>
</reference>